<dbReference type="PANTHER" id="PTHR30097">
    <property type="entry name" value="CATION EFFLUX SYSTEM PROTEIN CUSB"/>
    <property type="match status" value="1"/>
</dbReference>
<dbReference type="GO" id="GO:0046914">
    <property type="term" value="F:transition metal ion binding"/>
    <property type="evidence" value="ECO:0007669"/>
    <property type="project" value="TreeGrafter"/>
</dbReference>
<dbReference type="SUPFAM" id="SSF111369">
    <property type="entry name" value="HlyD-like secretion proteins"/>
    <property type="match status" value="1"/>
</dbReference>
<dbReference type="eggNOG" id="COG0845">
    <property type="taxonomic scope" value="Bacteria"/>
</dbReference>
<evidence type="ECO:0000259" key="5">
    <source>
        <dbReference type="Pfam" id="PF25954"/>
    </source>
</evidence>
<dbReference type="GO" id="GO:0015679">
    <property type="term" value="P:plasma membrane copper ion transport"/>
    <property type="evidence" value="ECO:0007669"/>
    <property type="project" value="TreeGrafter"/>
</dbReference>
<dbReference type="GO" id="GO:0022857">
    <property type="term" value="F:transmembrane transporter activity"/>
    <property type="evidence" value="ECO:0007669"/>
    <property type="project" value="InterPro"/>
</dbReference>
<feature type="signal peptide" evidence="3">
    <location>
        <begin position="1"/>
        <end position="29"/>
    </location>
</feature>
<dbReference type="KEGG" id="tbd:Tbd_0142"/>
<evidence type="ECO:0000313" key="7">
    <source>
        <dbReference type="EMBL" id="AAZ96095.1"/>
    </source>
</evidence>
<dbReference type="HOGENOM" id="CLU_018816_13_0_4"/>
<dbReference type="Pfam" id="PF25919">
    <property type="entry name" value="BSH_CusB"/>
    <property type="match status" value="1"/>
</dbReference>
<evidence type="ECO:0000256" key="3">
    <source>
        <dbReference type="SAM" id="SignalP"/>
    </source>
</evidence>
<accession>Q3SMF0</accession>
<sequence length="357" mass="36042">MIADFVLTRASALRTGLILALAGPLTAVAADVLALTPAQKKNLGVEIAPLSAAAASPALTYPARVTLPPASLRVVAAAGDALVTRLHVQPGDTVRRGAPLVTVAMPALAEAQNQLTQAQLRARLAAETEARDQKLFAEGLIAESRLRATQSAAASARADLAAARAARALLGAGNAAGSALTLVAPIAGVITESAAEPGQRVDAGTVLFKVADLSKLALEIPLSTTQSRQVAAGQRVSVVDSAATGRITALLPQLTAAQSVVARASLADPQNLLRPGQSVQVAIAGTHAAESLTVPAGALVWKGEASYVFVDTAKGLVPTAVRVLRRNATAAEVSGLAPGSRVAVRGVAALKAQWAGE</sequence>
<keyword evidence="3" id="KW-0732">Signal</keyword>
<dbReference type="Gene3D" id="1.10.287.470">
    <property type="entry name" value="Helix hairpin bin"/>
    <property type="match status" value="1"/>
</dbReference>
<dbReference type="InterPro" id="IPR058790">
    <property type="entry name" value="BSH_CusB"/>
</dbReference>
<feature type="domain" description="CusB-like beta-barrel" evidence="5">
    <location>
        <begin position="225"/>
        <end position="285"/>
    </location>
</feature>
<dbReference type="InterPro" id="IPR051909">
    <property type="entry name" value="MFP_Cation_Efflux"/>
</dbReference>
<dbReference type="EMBL" id="CP000116">
    <property type="protein sequence ID" value="AAZ96095.1"/>
    <property type="molecule type" value="Genomic_DNA"/>
</dbReference>
<dbReference type="Gene3D" id="2.40.420.20">
    <property type="match status" value="1"/>
</dbReference>
<evidence type="ECO:0000256" key="2">
    <source>
        <dbReference type="ARBA" id="ARBA00022448"/>
    </source>
</evidence>
<dbReference type="Proteomes" id="UP000008291">
    <property type="component" value="Chromosome"/>
</dbReference>
<evidence type="ECO:0000259" key="4">
    <source>
        <dbReference type="Pfam" id="PF25919"/>
    </source>
</evidence>
<name>Q3SMF0_THIDA</name>
<evidence type="ECO:0000259" key="6">
    <source>
        <dbReference type="Pfam" id="PF25975"/>
    </source>
</evidence>
<dbReference type="NCBIfam" id="TIGR01730">
    <property type="entry name" value="RND_mfp"/>
    <property type="match status" value="1"/>
</dbReference>
<dbReference type="Pfam" id="PF25954">
    <property type="entry name" value="Beta-barrel_RND_2"/>
    <property type="match status" value="1"/>
</dbReference>
<dbReference type="AlphaFoldDB" id="Q3SMF0"/>
<proteinExistence type="inferred from homology"/>
<reference evidence="7 8" key="1">
    <citation type="journal article" date="2006" name="J. Bacteriol.">
        <title>The genome sequence of the obligately chemolithoautotrophic, facultatively anaerobic bacterium Thiobacillus denitrificans.</title>
        <authorList>
            <person name="Beller H.R."/>
            <person name="Chain P.S."/>
            <person name="Letain T.E."/>
            <person name="Chakicherla A."/>
            <person name="Larimer F.W."/>
            <person name="Richardson P.M."/>
            <person name="Coleman M.A."/>
            <person name="Wood A.P."/>
            <person name="Kelly D.P."/>
        </authorList>
    </citation>
    <scope>NUCLEOTIDE SEQUENCE [LARGE SCALE GENOMIC DNA]</scope>
    <source>
        <strain evidence="7 8">ATCC 25259</strain>
    </source>
</reference>
<dbReference type="GO" id="GO:0030288">
    <property type="term" value="C:outer membrane-bounded periplasmic space"/>
    <property type="evidence" value="ECO:0007669"/>
    <property type="project" value="TreeGrafter"/>
</dbReference>
<feature type="chain" id="PRO_5004229020" evidence="3">
    <location>
        <begin position="30"/>
        <end position="357"/>
    </location>
</feature>
<dbReference type="GO" id="GO:0060003">
    <property type="term" value="P:copper ion export"/>
    <property type="evidence" value="ECO:0007669"/>
    <property type="project" value="TreeGrafter"/>
</dbReference>
<protein>
    <submittedName>
        <fullName evidence="7">Secretion protein HlyD</fullName>
    </submittedName>
</protein>
<evidence type="ECO:0000256" key="1">
    <source>
        <dbReference type="ARBA" id="ARBA00009477"/>
    </source>
</evidence>
<dbReference type="InterPro" id="IPR058792">
    <property type="entry name" value="Beta-barrel_RND_2"/>
</dbReference>
<dbReference type="InterPro" id="IPR058649">
    <property type="entry name" value="CzcB_C"/>
</dbReference>
<dbReference type="OrthoDB" id="9806939at2"/>
<feature type="domain" description="CzcB-like C-terminal circularly permuted SH3-like" evidence="6">
    <location>
        <begin position="292"/>
        <end position="351"/>
    </location>
</feature>
<dbReference type="RefSeq" id="WP_011310655.1">
    <property type="nucleotide sequence ID" value="NC_007404.1"/>
</dbReference>
<organism evidence="7 8">
    <name type="scientific">Thiobacillus denitrificans (strain ATCC 25259 / T1)</name>
    <dbReference type="NCBI Taxonomy" id="292415"/>
    <lineage>
        <taxon>Bacteria</taxon>
        <taxon>Pseudomonadati</taxon>
        <taxon>Pseudomonadota</taxon>
        <taxon>Betaproteobacteria</taxon>
        <taxon>Nitrosomonadales</taxon>
        <taxon>Thiobacillaceae</taxon>
        <taxon>Thiobacillus</taxon>
    </lineage>
</organism>
<dbReference type="Gene3D" id="2.40.50.100">
    <property type="match status" value="1"/>
</dbReference>
<dbReference type="STRING" id="292415.Tbd_0142"/>
<dbReference type="PANTHER" id="PTHR30097:SF4">
    <property type="entry name" value="SLR6042 PROTEIN"/>
    <property type="match status" value="1"/>
</dbReference>
<dbReference type="InterPro" id="IPR006143">
    <property type="entry name" value="RND_pump_MFP"/>
</dbReference>
<keyword evidence="8" id="KW-1185">Reference proteome</keyword>
<dbReference type="Pfam" id="PF25975">
    <property type="entry name" value="CzcB_C"/>
    <property type="match status" value="1"/>
</dbReference>
<feature type="domain" description="CusB-like barrel-sandwich hybrid" evidence="4">
    <location>
        <begin position="73"/>
        <end position="211"/>
    </location>
</feature>
<comment type="similarity">
    <text evidence="1">Belongs to the membrane fusion protein (MFP) (TC 8.A.1) family.</text>
</comment>
<gene>
    <name evidence="7" type="ordered locus">Tbd_0142</name>
</gene>
<dbReference type="Gene3D" id="2.40.30.170">
    <property type="match status" value="1"/>
</dbReference>
<keyword evidence="2" id="KW-0813">Transport</keyword>
<dbReference type="GO" id="GO:0016020">
    <property type="term" value="C:membrane"/>
    <property type="evidence" value="ECO:0007669"/>
    <property type="project" value="InterPro"/>
</dbReference>
<evidence type="ECO:0000313" key="8">
    <source>
        <dbReference type="Proteomes" id="UP000008291"/>
    </source>
</evidence>